<accession>A0A4Z2IRS7</accession>
<evidence type="ECO:0000256" key="1">
    <source>
        <dbReference type="SAM" id="MobiDB-lite"/>
    </source>
</evidence>
<dbReference type="Proteomes" id="UP000314294">
    <property type="component" value="Unassembled WGS sequence"/>
</dbReference>
<reference evidence="2 3" key="1">
    <citation type="submission" date="2019-03" db="EMBL/GenBank/DDBJ databases">
        <title>First draft genome of Liparis tanakae, snailfish: a comprehensive survey of snailfish specific genes.</title>
        <authorList>
            <person name="Kim W."/>
            <person name="Song I."/>
            <person name="Jeong J.-H."/>
            <person name="Kim D."/>
            <person name="Kim S."/>
            <person name="Ryu S."/>
            <person name="Song J.Y."/>
            <person name="Lee S.K."/>
        </authorList>
    </citation>
    <scope>NUCLEOTIDE SEQUENCE [LARGE SCALE GENOMIC DNA]</scope>
    <source>
        <tissue evidence="2">Muscle</tissue>
    </source>
</reference>
<protein>
    <submittedName>
        <fullName evidence="2">Uncharacterized protein</fullName>
    </submittedName>
</protein>
<name>A0A4Z2IRS7_9TELE</name>
<keyword evidence="3" id="KW-1185">Reference proteome</keyword>
<sequence length="100" mass="10851">MPSEKGISKGVQDEAEKAEHGGSRSAAAHLFSLRRRNGGEEQPALPAQERNGSMDGDCFQGVNMCYEQCVAPIALMDKPPLPGRQLSLPNYLSWGYGFVL</sequence>
<proteinExistence type="predicted"/>
<dbReference type="AlphaFoldDB" id="A0A4Z2IRS7"/>
<evidence type="ECO:0000313" key="3">
    <source>
        <dbReference type="Proteomes" id="UP000314294"/>
    </source>
</evidence>
<gene>
    <name evidence="2" type="ORF">EYF80_009071</name>
</gene>
<dbReference type="EMBL" id="SRLO01000052">
    <property type="protein sequence ID" value="TNN80719.1"/>
    <property type="molecule type" value="Genomic_DNA"/>
</dbReference>
<organism evidence="2 3">
    <name type="scientific">Liparis tanakae</name>
    <name type="common">Tanaka's snailfish</name>
    <dbReference type="NCBI Taxonomy" id="230148"/>
    <lineage>
        <taxon>Eukaryota</taxon>
        <taxon>Metazoa</taxon>
        <taxon>Chordata</taxon>
        <taxon>Craniata</taxon>
        <taxon>Vertebrata</taxon>
        <taxon>Euteleostomi</taxon>
        <taxon>Actinopterygii</taxon>
        <taxon>Neopterygii</taxon>
        <taxon>Teleostei</taxon>
        <taxon>Neoteleostei</taxon>
        <taxon>Acanthomorphata</taxon>
        <taxon>Eupercaria</taxon>
        <taxon>Perciformes</taxon>
        <taxon>Cottioidei</taxon>
        <taxon>Cottales</taxon>
        <taxon>Liparidae</taxon>
        <taxon>Liparis</taxon>
    </lineage>
</organism>
<feature type="region of interest" description="Disordered" evidence="1">
    <location>
        <begin position="1"/>
        <end position="53"/>
    </location>
</feature>
<comment type="caution">
    <text evidence="2">The sequence shown here is derived from an EMBL/GenBank/DDBJ whole genome shotgun (WGS) entry which is preliminary data.</text>
</comment>
<feature type="compositionally biased region" description="Basic and acidic residues" evidence="1">
    <location>
        <begin position="11"/>
        <end position="22"/>
    </location>
</feature>
<evidence type="ECO:0000313" key="2">
    <source>
        <dbReference type="EMBL" id="TNN80719.1"/>
    </source>
</evidence>